<dbReference type="InterPro" id="IPR003156">
    <property type="entry name" value="DHHA1_dom"/>
</dbReference>
<dbReference type="NCBIfam" id="TIGR00644">
    <property type="entry name" value="recJ"/>
    <property type="match status" value="1"/>
</dbReference>
<evidence type="ECO:0000256" key="4">
    <source>
        <dbReference type="ARBA" id="ARBA00022801"/>
    </source>
</evidence>
<evidence type="ECO:0000256" key="3">
    <source>
        <dbReference type="ARBA" id="ARBA00022722"/>
    </source>
</evidence>
<keyword evidence="4" id="KW-0378">Hydrolase</keyword>
<evidence type="ECO:0000313" key="10">
    <source>
        <dbReference type="Proteomes" id="UP000285138"/>
    </source>
</evidence>
<keyword evidence="5 9" id="KW-0269">Exonuclease</keyword>
<dbReference type="SUPFAM" id="SSF64182">
    <property type="entry name" value="DHH phosphoesterases"/>
    <property type="match status" value="1"/>
</dbReference>
<feature type="domain" description="RecJ OB" evidence="8">
    <location>
        <begin position="454"/>
        <end position="558"/>
    </location>
</feature>
<gene>
    <name evidence="9" type="primary">recJ</name>
    <name evidence="9" type="ORF">D5R97_10545</name>
</gene>
<feature type="domain" description="DHHA1" evidence="7">
    <location>
        <begin position="345"/>
        <end position="439"/>
    </location>
</feature>
<dbReference type="Pfam" id="PF17768">
    <property type="entry name" value="RecJ_OB"/>
    <property type="match status" value="1"/>
</dbReference>
<dbReference type="Proteomes" id="UP000285138">
    <property type="component" value="Unassembled WGS sequence"/>
</dbReference>
<dbReference type="GO" id="GO:0003676">
    <property type="term" value="F:nucleic acid binding"/>
    <property type="evidence" value="ECO:0007669"/>
    <property type="project" value="InterPro"/>
</dbReference>
<evidence type="ECO:0000259" key="8">
    <source>
        <dbReference type="Pfam" id="PF17768"/>
    </source>
</evidence>
<evidence type="ECO:0000256" key="1">
    <source>
        <dbReference type="ARBA" id="ARBA00005915"/>
    </source>
</evidence>
<name>A0A424Y902_9FIRM</name>
<comment type="similarity">
    <text evidence="1">Belongs to the RecJ family.</text>
</comment>
<dbReference type="EMBL" id="QZAA01000299">
    <property type="protein sequence ID" value="RQD72724.1"/>
    <property type="molecule type" value="Genomic_DNA"/>
</dbReference>
<sequence length="812" mass="92154">MGYKEYQWQLKEEVFLLKESLSKELGVMEPVAQLLINRGIQEVEEGKKFLHPSLENLYPPELMKDLVSAGERIKEALKRGEKILIYGDYDVDGITGTALMVSFLREEGGQVSYYIPSRSNEGYGLNFDALKKISEEGINLVVTVDCGISSIEEVEYARSLGLEVIVTDHHMPPPETPSSCLILNPLQKDCPYPWKKLAGVGVAFKLVQYLLREGKGEKYMDLAALGTIGDVVSLLEENRILVKYGVERINWAPGEGIKALRDVSGFKDKEISSCQLSYSLIPRLNAAGRMGSAKKAVELLLTDSPEKAREIAEILDGFNRERQQIESGILEEARQEIEEKELYHDKVLVVAGEGWHPGVTGIVASRLVDKYYRPVLLISLEEEEGKGSGRSIEGFNIIEAVRRCAKLLTRYGGHEQACGLTIPRENLEELRKQLNYLAEEELSPSLMIPRLHLEAELETEDISLELLDQLKLLEPFGQGNPPPLFKSGGLEIEDYNFVGKKKNHLKLRLRGKKEALEGIFFNMEEVKGSLAHRQVSAAFLLEDNNWGDFRTPVLQLKDFYFTDYIHRGGLTIIDRRHLDKKDNYLRSLVPGNKTLAYINSRSQQNRLAKMVGSGEKLLYSHQGSINQDSLGDIEHLVIYDLPLDYSKFISFMRDISVKIGDINIHLIYGSQDLKNNMAFLQAFLPCRSSLVRIYQVIKEIAEEEVDLNRLRDSLKRLNGFPFTEHLFMKSLKVFQEINLIKPLPGDKGDKWRLVSSRQVGELRESPLFVESQQIWRESEKFQSLMLEMDKDALISLILEGEDNILSLQRDSS</sequence>
<evidence type="ECO:0000256" key="2">
    <source>
        <dbReference type="ARBA" id="ARBA00019841"/>
    </source>
</evidence>
<reference evidence="9 10" key="1">
    <citation type="submission" date="2018-08" db="EMBL/GenBank/DDBJ databases">
        <title>The metabolism and importance of syntrophic acetate oxidation coupled to methane or sulfide production in haloalkaline environments.</title>
        <authorList>
            <person name="Timmers P.H.A."/>
            <person name="Vavourakis C.D."/>
            <person name="Sorokin D.Y."/>
            <person name="Sinninghe Damste J.S."/>
            <person name="Muyzer G."/>
            <person name="Stams A.J.M."/>
            <person name="Plugge C.M."/>
        </authorList>
    </citation>
    <scope>NUCLEOTIDE SEQUENCE [LARGE SCALE GENOMIC DNA]</scope>
    <source>
        <strain evidence="9">MSAO_Bac1</strain>
    </source>
</reference>
<organism evidence="9 10">
    <name type="scientific">Candidatus Syntrophonatronum acetioxidans</name>
    <dbReference type="NCBI Taxonomy" id="1795816"/>
    <lineage>
        <taxon>Bacteria</taxon>
        <taxon>Bacillati</taxon>
        <taxon>Bacillota</taxon>
        <taxon>Clostridia</taxon>
        <taxon>Eubacteriales</taxon>
        <taxon>Syntrophomonadaceae</taxon>
        <taxon>Candidatus Syntrophonatronum</taxon>
    </lineage>
</organism>
<dbReference type="Pfam" id="PF01368">
    <property type="entry name" value="DHH"/>
    <property type="match status" value="1"/>
</dbReference>
<dbReference type="GO" id="GO:0006310">
    <property type="term" value="P:DNA recombination"/>
    <property type="evidence" value="ECO:0007669"/>
    <property type="project" value="InterPro"/>
</dbReference>
<evidence type="ECO:0000259" key="7">
    <source>
        <dbReference type="Pfam" id="PF02272"/>
    </source>
</evidence>
<dbReference type="GO" id="GO:0008409">
    <property type="term" value="F:5'-3' exonuclease activity"/>
    <property type="evidence" value="ECO:0007669"/>
    <property type="project" value="InterPro"/>
</dbReference>
<dbReference type="Pfam" id="PF02272">
    <property type="entry name" value="DHHA1"/>
    <property type="match status" value="1"/>
</dbReference>
<dbReference type="InterPro" id="IPR001667">
    <property type="entry name" value="DDH_dom"/>
</dbReference>
<evidence type="ECO:0000313" key="9">
    <source>
        <dbReference type="EMBL" id="RQD72724.1"/>
    </source>
</evidence>
<protein>
    <recommendedName>
        <fullName evidence="2">Single-stranded-DNA-specific exonuclease RecJ</fullName>
    </recommendedName>
</protein>
<dbReference type="InterPro" id="IPR041122">
    <property type="entry name" value="RecJ_OB"/>
</dbReference>
<accession>A0A424Y902</accession>
<dbReference type="GO" id="GO:0006281">
    <property type="term" value="P:DNA repair"/>
    <property type="evidence" value="ECO:0007669"/>
    <property type="project" value="InterPro"/>
</dbReference>
<keyword evidence="3" id="KW-0540">Nuclease</keyword>
<evidence type="ECO:0000259" key="6">
    <source>
        <dbReference type="Pfam" id="PF01368"/>
    </source>
</evidence>
<dbReference type="PANTHER" id="PTHR30255:SF2">
    <property type="entry name" value="SINGLE-STRANDED-DNA-SPECIFIC EXONUCLEASE RECJ"/>
    <property type="match status" value="1"/>
</dbReference>
<dbReference type="InterPro" id="IPR038763">
    <property type="entry name" value="DHH_sf"/>
</dbReference>
<dbReference type="PANTHER" id="PTHR30255">
    <property type="entry name" value="SINGLE-STRANDED-DNA-SPECIFIC EXONUCLEASE RECJ"/>
    <property type="match status" value="1"/>
</dbReference>
<dbReference type="Gene3D" id="3.90.1640.30">
    <property type="match status" value="1"/>
</dbReference>
<dbReference type="Gene3D" id="3.10.310.30">
    <property type="match status" value="1"/>
</dbReference>
<dbReference type="InterPro" id="IPR051673">
    <property type="entry name" value="SSDNA_exonuclease_RecJ"/>
</dbReference>
<dbReference type="InterPro" id="IPR004610">
    <property type="entry name" value="RecJ"/>
</dbReference>
<proteinExistence type="inferred from homology"/>
<dbReference type="AlphaFoldDB" id="A0A424Y902"/>
<comment type="caution">
    <text evidence="9">The sequence shown here is derived from an EMBL/GenBank/DDBJ whole genome shotgun (WGS) entry which is preliminary data.</text>
</comment>
<feature type="domain" description="DDH" evidence="6">
    <location>
        <begin position="82"/>
        <end position="227"/>
    </location>
</feature>
<evidence type="ECO:0000256" key="5">
    <source>
        <dbReference type="ARBA" id="ARBA00022839"/>
    </source>
</evidence>